<dbReference type="PANTHER" id="PTHR43371">
    <property type="entry name" value="VITAMIN B12-DEPENDENT RIBONUCLEOTIDE REDUCTASE"/>
    <property type="match status" value="1"/>
</dbReference>
<comment type="caution">
    <text evidence="6">The sequence shown here is derived from an EMBL/GenBank/DDBJ whole genome shotgun (WGS) entry which is preliminary data.</text>
</comment>
<keyword evidence="4" id="KW-0170">Cobalt</keyword>
<gene>
    <name evidence="6" type="ORF">S06H3_56209</name>
</gene>
<protein>
    <recommendedName>
        <fullName evidence="5">Ribonucleotide reductase large subunit C-terminal domain-containing protein</fullName>
    </recommendedName>
</protein>
<keyword evidence="3" id="KW-0560">Oxidoreductase</keyword>
<dbReference type="EMBL" id="BARV01036138">
    <property type="protein sequence ID" value="GAI50859.1"/>
    <property type="molecule type" value="Genomic_DNA"/>
</dbReference>
<dbReference type="GO" id="GO:0004748">
    <property type="term" value="F:ribonucleoside-diphosphate reductase activity, thioredoxin disulfide as acceptor"/>
    <property type="evidence" value="ECO:0007669"/>
    <property type="project" value="TreeGrafter"/>
</dbReference>
<evidence type="ECO:0000256" key="2">
    <source>
        <dbReference type="ARBA" id="ARBA00022628"/>
    </source>
</evidence>
<dbReference type="PANTHER" id="PTHR43371:SF1">
    <property type="entry name" value="RIBONUCLEOSIDE-DIPHOSPHATE REDUCTASE"/>
    <property type="match status" value="1"/>
</dbReference>
<keyword evidence="2" id="KW-0846">Cobalamin</keyword>
<sequence>MTAFDISPEWHVRMQAAFQKYTDNAVSKTVNLPYEATVEEVGKVYKLAYQLGCKGVTIYRYGSKSQQVLYLGPIPKEAGEEAPGYVSVDSEYAGGCPVPYCLF</sequence>
<evidence type="ECO:0000256" key="3">
    <source>
        <dbReference type="ARBA" id="ARBA00023002"/>
    </source>
</evidence>
<dbReference type="Pfam" id="PF02867">
    <property type="entry name" value="Ribonuc_red_lgC"/>
    <property type="match status" value="1"/>
</dbReference>
<name>X1R5G3_9ZZZZ</name>
<dbReference type="Gene3D" id="3.20.70.20">
    <property type="match status" value="1"/>
</dbReference>
<evidence type="ECO:0000313" key="6">
    <source>
        <dbReference type="EMBL" id="GAI50859.1"/>
    </source>
</evidence>
<dbReference type="SUPFAM" id="SSF51998">
    <property type="entry name" value="PFL-like glycyl radical enzymes"/>
    <property type="match status" value="1"/>
</dbReference>
<evidence type="ECO:0000259" key="5">
    <source>
        <dbReference type="Pfam" id="PF02867"/>
    </source>
</evidence>
<organism evidence="6">
    <name type="scientific">marine sediment metagenome</name>
    <dbReference type="NCBI Taxonomy" id="412755"/>
    <lineage>
        <taxon>unclassified sequences</taxon>
        <taxon>metagenomes</taxon>
        <taxon>ecological metagenomes</taxon>
    </lineage>
</organism>
<dbReference type="AlphaFoldDB" id="X1R5G3"/>
<feature type="domain" description="Ribonucleotide reductase large subunit C-terminal" evidence="5">
    <location>
        <begin position="2"/>
        <end position="59"/>
    </location>
</feature>
<accession>X1R5G3</accession>
<dbReference type="InterPro" id="IPR000788">
    <property type="entry name" value="RNR_lg_C"/>
</dbReference>
<reference evidence="6" key="1">
    <citation type="journal article" date="2014" name="Front. Microbiol.">
        <title>High frequency of phylogenetically diverse reductive dehalogenase-homologous genes in deep subseafloor sedimentary metagenomes.</title>
        <authorList>
            <person name="Kawai M."/>
            <person name="Futagami T."/>
            <person name="Toyoda A."/>
            <person name="Takaki Y."/>
            <person name="Nishi S."/>
            <person name="Hori S."/>
            <person name="Arai W."/>
            <person name="Tsubouchi T."/>
            <person name="Morono Y."/>
            <person name="Uchiyama I."/>
            <person name="Ito T."/>
            <person name="Fujiyama A."/>
            <person name="Inagaki F."/>
            <person name="Takami H."/>
        </authorList>
    </citation>
    <scope>NUCLEOTIDE SEQUENCE</scope>
    <source>
        <strain evidence="6">Expedition CK06-06</strain>
    </source>
</reference>
<evidence type="ECO:0000256" key="1">
    <source>
        <dbReference type="ARBA" id="ARBA00001922"/>
    </source>
</evidence>
<proteinExistence type="predicted"/>
<dbReference type="GO" id="GO:0031419">
    <property type="term" value="F:cobalamin binding"/>
    <property type="evidence" value="ECO:0007669"/>
    <property type="project" value="UniProtKB-KW"/>
</dbReference>
<evidence type="ECO:0000256" key="4">
    <source>
        <dbReference type="ARBA" id="ARBA00023285"/>
    </source>
</evidence>
<dbReference type="InterPro" id="IPR050862">
    <property type="entry name" value="RdRp_reductase_class-2"/>
</dbReference>
<comment type="cofactor">
    <cofactor evidence="1">
        <name>adenosylcob(III)alamin</name>
        <dbReference type="ChEBI" id="CHEBI:18408"/>
    </cofactor>
</comment>